<dbReference type="PROSITE" id="PS51157">
    <property type="entry name" value="ZF_UBR"/>
    <property type="match status" value="1"/>
</dbReference>
<dbReference type="GO" id="GO:0005737">
    <property type="term" value="C:cytoplasm"/>
    <property type="evidence" value="ECO:0007669"/>
    <property type="project" value="TreeGrafter"/>
</dbReference>
<feature type="region of interest" description="Disordered" evidence="11">
    <location>
        <begin position="2098"/>
        <end position="2167"/>
    </location>
</feature>
<dbReference type="InterPro" id="IPR044046">
    <property type="entry name" value="E3_ligase_UBR-like_C"/>
</dbReference>
<evidence type="ECO:0000256" key="9">
    <source>
        <dbReference type="PROSITE-ProRule" id="PRU00508"/>
    </source>
</evidence>
<keyword evidence="3 10" id="KW-0808">Transferase</keyword>
<accession>A0AAV9XXP1</accession>
<dbReference type="GO" id="GO:0061630">
    <property type="term" value="F:ubiquitin protein ligase activity"/>
    <property type="evidence" value="ECO:0007669"/>
    <property type="project" value="UniProtKB-UniRule"/>
</dbReference>
<reference evidence="13 14" key="1">
    <citation type="submission" date="2023-10" db="EMBL/GenBank/DDBJ databases">
        <title>Comparative genomics analysis reveals potential genetic determinants of host preference in Cryptosporidium xiaoi.</title>
        <authorList>
            <person name="Xiao L."/>
            <person name="Li J."/>
        </authorList>
    </citation>
    <scope>NUCLEOTIDE SEQUENCE [LARGE SCALE GENOMIC DNA]</scope>
    <source>
        <strain evidence="13 14">52996</strain>
    </source>
</reference>
<organism evidence="13 14">
    <name type="scientific">Cryptosporidium xiaoi</name>
    <dbReference type="NCBI Taxonomy" id="659607"/>
    <lineage>
        <taxon>Eukaryota</taxon>
        <taxon>Sar</taxon>
        <taxon>Alveolata</taxon>
        <taxon>Apicomplexa</taxon>
        <taxon>Conoidasida</taxon>
        <taxon>Coccidia</taxon>
        <taxon>Eucoccidiorida</taxon>
        <taxon>Eimeriorina</taxon>
        <taxon>Cryptosporidiidae</taxon>
        <taxon>Cryptosporidium</taxon>
    </lineage>
</organism>
<evidence type="ECO:0000256" key="6">
    <source>
        <dbReference type="ARBA" id="ARBA00022786"/>
    </source>
</evidence>
<evidence type="ECO:0000256" key="2">
    <source>
        <dbReference type="ARBA" id="ARBA00004906"/>
    </source>
</evidence>
<evidence type="ECO:0000313" key="13">
    <source>
        <dbReference type="EMBL" id="KAK6589273.1"/>
    </source>
</evidence>
<sequence>MHGSNDSGECESNDHTVKVVNNNNDSVDVLKLPRIVLRDDIMREWFSINSTCYSSLLALRFRLLCLRLYVYKNGRNVPDRIRNYSTFDINLDYDEYKQLFINENQLRYDNNEIIGDIMYLFCYLMDDSNNNEKDDIEWITFLGIELFSMGYSLEDEKAFWYITINECNNDTEYTLPENKRIGWVKKVLDYKSGDTSKSCNNSNIVYRSNDNSKNDHYYNGNINNNQVNCIMVGDYNSSLNNNENSAMLAFYNSLFKRNRCKSGNGEFDYSNSLNPVNHFLDFAIISIFELLINPKYKDHNILFKYIECDPIILSKIRLGSDYQKLSRCSQIWSGQHIAYRCLTCGITTSSCICVDCFQNGNHEDHDYYIYKSDYGGCCDCGDEQAWDKNGFCKEHSESVDSSSLNSSNGRYSVDDVVIRRLKGLFHGVLCHIILLSRLHCTIPDTRELFLPFHSKLISNVIEKNKSDVTEEGVEGTHFLLEGELLQDSENNTIHNNVDNNNNNVIQNAFNTGNIINQDNVDQDRNQVQVRIQFQVQNIDLQRLGEFRIGRTPNLVGDGDELNNNSSGNGNGSGNNSDSNNDNNNSNSNSNHNTSAEANNGVGNNDENNNTNANIVRENTRNYPVVFVLKKEKSFQMDSYFFQWFISLTENYQSVFLSLLGELLGSEVSSLFFYERNGENTKNKNISRILRNLVENRFGKDKKLLNNASIKELLAYLHPEFTVNRASSYIPFHSNSVIDDFNKEENEAKMHIEENFINLKRVRNKDMVTYLDVFWMKWSQDKLNDEYSNFIAKLNRQNDLTDLLLILMFDKEFKEVIFPVIFMRNYNELVMRQEKVLTRIAVQLFTIDKLLVEMTFDCDLIRIIFYTTFQILGNCIGYYDCKDNLFNTDTVLNGEISELVSDKCSKFCNITNYHSMLTNYILPTIHSYGNNSIINRRYTYPMHDYKYILQSIDLIAFIFLNKCTVKMEKELIKRKAQKGDYYTLSQKYYMDLWHNGWLALLRLVQCINPHNDQNYFKYRVCNADNGNINSNANVYDLNDDSVSANDNNVNGDYYFTRRVNRYLEDIRWRSSLLLSCDIQSTVDILLQIIYILIGDSGRDIYYFSYNLSSDSELDSYDNTNSFGVYRIAINTFQSLVQWFYITTIKEKWNLKYSFIENVAKLDYIKSEYHPVKHFLLFELTQQVTNYADYFLHDHCIINNSVSIHIPLHRINIQILFIYLGYFNKYNLNNDLGYIKGLLSNIGLNSDLLKILLIEHPIRSYCFFFQTYYFNQQFSIRNGSNRAGESHFYRKSHWSILYMITDLISIRFYVNILDDERHILLLFNSILTHFDVQNKLTMDKGKSLNMNGCTSEDLGNEFAVIRENHNVGEVEKKSERDSSLSEESKFKCDLALENINIFNIDMKFNSKMASCVHFIMDILTKINSVDIPVSLNFNKSIYRYLLLQYLIRKERSRSEIQDGVPISSSASLYYGQFIQSINSSNPNLIVDEILGSFCDAIPANDRKPILYKIKQPLGWMLYDPVLPINFSNEKSSLSFTKFMVNKMCNWYENNKTLVQENMINNQTNSVGLGKVDSIEKLHKDADKAFIDNKFVKFPMKLCHISEANHFVSLFNYNNNNVYILSVLFSSVVHLYLPKLLGIDKNETVIADPRAIQYSFILIFNLINIEIIKFVNSLRKKESDCNNVNLSQLDDIFEYKDINTHFLSNKSVLNGKKTAVKESNSRCINVDLVENYFGISSEYHDDFENKQKITIMGYKEEVENDYYNYLLVSPYLCNLLYYNLGKKPDLRKAGLDNTLIIKKLNIDHISEQLKANQVENIFNLLTVPIKIDLKGIKEQVEMTQAEMTQVKVGEKGEFCLMDILIEAIYSIRTKESDDQLFLNKENSDYKFRFVNEDLLNDISLEACYFLEWGLSIGKEASPEIREYINKYLDGIYLGYKQEKRKVSNQKNGNKDILSQQASIMQRYLNKQKEFMKNHRQTFENNDEPPETSNMNSKAEYCVFCHEEINILSSDNIEDLATFGYLDLQTISMNSRKSVKSFSSINGSYSLPNYTSMLTTICGHIIHYSCIGQYYKSFIENNFFTTENLAITQFLRDNNINHYNLNGDENYSDSGSNSNSSSNSDSGSNSNSSSNSDSGSNSNSSSNSDSGSNSDSSSNSSSDLGNSSNSDSESSTSIEYRYNSLYANVPIISDRGMIRVLVDTYGDDAMIHELSSVKLAESNGDLKSRVLDYKTQGCFYHYTNLYCPYCKTNSNIILPFKSWILGGRKAVRCENGKKKDENDGGLSELLERTLNTLKDLSLNKDNTNYMFDFGHLNVSLKKYPILQQILSILNSFNYLLPHNLISNKIYINSVLNVNPISILVKILSDNIIIDNISFKDNNSYKPLFYSIIIDSIKNLIESFPTLGESLLRRLLPVLNNSNSNMDIWDFVSLQSPSSRFQFLLNYIILTEFVGGKDGKEGKRNHLDMSSITTIMLVIEVFSLVWTFWNSNWDEKFRELNNTGKRGNVIVDLMLKYTTNRDKSKVISNCFLNKDEFSVLNFCNELVNGCNFNMIAKHNKRKGKVEYRATRVDSINKTRIFTNSYGSIPIQISRPFRVLAKRENPDDSFVASFNDFSESEQMDQQCESDEALFIDYKNDECDTFDESIPDHSLNDDLNLKYGAKDLHMNFQIDGCYDKFITGGLSHNDDTEGGNRYEYSVGDRGFNFEKEYIRDNKTYYQFSDVINDELINLDKIRYILNEQIFPNYNITSECDLRIDDISLNKMFKLENIEKLRDIVYYGILPWLKCLSKFQDIFLNEYNGDDGANLDSIKLEMEQLSVKDTVIYYTEKISNKLNFKCNVFMNIIELLVNFDDDNGNNYNTEWEQASELVNSIVNSILFIKILPLKRVFLPLTTLDVLVHSENHNTETQLLNKNINTYYRVINNSELDFICKKYSYFNDKYLCISNFTDNIILINSYNQNNIALPKMYHTLYNKLISNQIRHWSGSKNPNINQLLLCLSCGAVLCSDCSCCNESEANSVNSSLFLRSYYYCCKDNNNNNDINKHMCCSIPYGTGLNMSFTSTPIKDHITRCGNGLSFFLHISSSIVICFRIDIASTKNASSNNIFNWIEPEKFYIYLYRACEFSTLYIDEYGEEDRFLSRGKPLTLCKYRLSKLQNSIQKYLIKRESNINWYPFQNNDSLNYFPD</sequence>
<evidence type="ECO:0000256" key="10">
    <source>
        <dbReference type="RuleBase" id="RU366018"/>
    </source>
</evidence>
<feature type="compositionally biased region" description="Low complexity" evidence="11">
    <location>
        <begin position="562"/>
        <end position="613"/>
    </location>
</feature>
<evidence type="ECO:0000256" key="3">
    <source>
        <dbReference type="ARBA" id="ARBA00022679"/>
    </source>
</evidence>
<feature type="region of interest" description="Disordered" evidence="11">
    <location>
        <begin position="553"/>
        <end position="615"/>
    </location>
</feature>
<keyword evidence="5 10" id="KW-0863">Zinc-finger</keyword>
<dbReference type="GO" id="GO:0000151">
    <property type="term" value="C:ubiquitin ligase complex"/>
    <property type="evidence" value="ECO:0007669"/>
    <property type="project" value="TreeGrafter"/>
</dbReference>
<comment type="catalytic activity">
    <reaction evidence="1 10">
        <text>S-ubiquitinyl-[E2 ubiquitin-conjugating enzyme]-L-cysteine + [acceptor protein]-L-lysine = [E2 ubiquitin-conjugating enzyme]-L-cysteine + N(6)-ubiquitinyl-[acceptor protein]-L-lysine.</text>
        <dbReference type="EC" id="2.3.2.27"/>
    </reaction>
</comment>
<dbReference type="CDD" id="cd19673">
    <property type="entry name" value="UBR-box_UBR3"/>
    <property type="match status" value="1"/>
</dbReference>
<evidence type="ECO:0000256" key="4">
    <source>
        <dbReference type="ARBA" id="ARBA00022723"/>
    </source>
</evidence>
<comment type="similarity">
    <text evidence="8 10">Belongs to the E3 ubiquitin-protein ligase UBR1-like family.</text>
</comment>
<dbReference type="Gene3D" id="2.10.110.30">
    <property type="match status" value="1"/>
</dbReference>
<name>A0AAV9XXP1_9CRYT</name>
<dbReference type="EMBL" id="JAWDEY010000013">
    <property type="protein sequence ID" value="KAK6589273.1"/>
    <property type="molecule type" value="Genomic_DNA"/>
</dbReference>
<evidence type="ECO:0000256" key="5">
    <source>
        <dbReference type="ARBA" id="ARBA00022771"/>
    </source>
</evidence>
<feature type="domain" description="UBR-type" evidence="12">
    <location>
        <begin position="326"/>
        <end position="397"/>
    </location>
</feature>
<dbReference type="EC" id="2.3.2.27" evidence="10"/>
<dbReference type="GO" id="GO:0008270">
    <property type="term" value="F:zinc ion binding"/>
    <property type="evidence" value="ECO:0007669"/>
    <property type="project" value="UniProtKB-UniRule"/>
</dbReference>
<keyword evidence="6 10" id="KW-0833">Ubl conjugation pathway</keyword>
<evidence type="ECO:0000313" key="14">
    <source>
        <dbReference type="Proteomes" id="UP001311799"/>
    </source>
</evidence>
<dbReference type="InterPro" id="IPR003126">
    <property type="entry name" value="Znf_UBR"/>
</dbReference>
<dbReference type="Proteomes" id="UP001311799">
    <property type="component" value="Unassembled WGS sequence"/>
</dbReference>
<comment type="pathway">
    <text evidence="2 10">Protein modification; protein ubiquitination.</text>
</comment>
<dbReference type="Pfam" id="PF02207">
    <property type="entry name" value="zf-UBR"/>
    <property type="match status" value="1"/>
</dbReference>
<dbReference type="Pfam" id="PF18995">
    <property type="entry name" value="PRT6_C"/>
    <property type="match status" value="1"/>
</dbReference>
<evidence type="ECO:0000256" key="8">
    <source>
        <dbReference type="ARBA" id="ARBA00046341"/>
    </source>
</evidence>
<dbReference type="FunFam" id="2.10.110.30:FF:000002">
    <property type="entry name" value="Putative e3 ubiquitin-protein ligase ubr3"/>
    <property type="match status" value="1"/>
</dbReference>
<feature type="compositionally biased region" description="Low complexity" evidence="11">
    <location>
        <begin position="2104"/>
        <end position="2167"/>
    </location>
</feature>
<keyword evidence="14" id="KW-1185">Reference proteome</keyword>
<keyword evidence="4 10" id="KW-0479">Metal-binding</keyword>
<evidence type="ECO:0000256" key="11">
    <source>
        <dbReference type="SAM" id="MobiDB-lite"/>
    </source>
</evidence>
<comment type="caution">
    <text evidence="13">The sequence shown here is derived from an EMBL/GenBank/DDBJ whole genome shotgun (WGS) entry which is preliminary data.</text>
</comment>
<keyword evidence="7 10" id="KW-0862">Zinc</keyword>
<proteinExistence type="inferred from homology"/>
<protein>
    <recommendedName>
        <fullName evidence="10">E3 ubiquitin-protein ligase</fullName>
        <ecNumber evidence="10">2.3.2.27</ecNumber>
    </recommendedName>
</protein>
<dbReference type="InterPro" id="IPR039164">
    <property type="entry name" value="UBR1-like"/>
</dbReference>
<feature type="zinc finger region" description="UBR-type" evidence="9">
    <location>
        <begin position="326"/>
        <end position="397"/>
    </location>
</feature>
<dbReference type="PANTHER" id="PTHR21497:SF24">
    <property type="entry name" value="E3 UBIQUITIN-PROTEIN LIGASE UBR1"/>
    <property type="match status" value="1"/>
</dbReference>
<comment type="function">
    <text evidence="10">Ubiquitin ligase protein which is a component of the N-end rule pathway. Recognizes and binds to proteins bearing specific N-terminal residues that are destabilizing according to the N-end rule, leading to their ubiquitination and subsequent degradation.</text>
</comment>
<dbReference type="SMART" id="SM00396">
    <property type="entry name" value="ZnF_UBR1"/>
    <property type="match status" value="1"/>
</dbReference>
<gene>
    <name evidence="13" type="ORF">RS030_213270</name>
</gene>
<evidence type="ECO:0000259" key="12">
    <source>
        <dbReference type="PROSITE" id="PS51157"/>
    </source>
</evidence>
<evidence type="ECO:0000256" key="7">
    <source>
        <dbReference type="ARBA" id="ARBA00022833"/>
    </source>
</evidence>
<dbReference type="GO" id="GO:0071596">
    <property type="term" value="P:ubiquitin-dependent protein catabolic process via the N-end rule pathway"/>
    <property type="evidence" value="ECO:0007669"/>
    <property type="project" value="UniProtKB-UniRule"/>
</dbReference>
<dbReference type="GO" id="GO:0016567">
    <property type="term" value="P:protein ubiquitination"/>
    <property type="evidence" value="ECO:0007669"/>
    <property type="project" value="UniProtKB-UniRule"/>
</dbReference>
<dbReference type="PANTHER" id="PTHR21497">
    <property type="entry name" value="UBIQUITIN LIGASE E3 ALPHA-RELATED"/>
    <property type="match status" value="1"/>
</dbReference>
<evidence type="ECO:0000256" key="1">
    <source>
        <dbReference type="ARBA" id="ARBA00000900"/>
    </source>
</evidence>